<dbReference type="Pfam" id="PF01610">
    <property type="entry name" value="DDE_Tnp_ISL3"/>
    <property type="match status" value="1"/>
</dbReference>
<evidence type="ECO:0000259" key="2">
    <source>
        <dbReference type="Pfam" id="PF14690"/>
    </source>
</evidence>
<dbReference type="OrthoDB" id="5289059at2"/>
<dbReference type="PANTHER" id="PTHR33498:SF1">
    <property type="entry name" value="TRANSPOSASE FOR INSERTION SEQUENCE ELEMENT IS1557"/>
    <property type="match status" value="1"/>
</dbReference>
<dbReference type="InterPro" id="IPR002560">
    <property type="entry name" value="Transposase_DDE"/>
</dbReference>
<feature type="domain" description="Transposase IS204/IS1001/IS1096/IS1165 DDE" evidence="1">
    <location>
        <begin position="147"/>
        <end position="376"/>
    </location>
</feature>
<evidence type="ECO:0000313" key="4">
    <source>
        <dbReference type="Proteomes" id="UP000245977"/>
    </source>
</evidence>
<dbReference type="EMBL" id="CP029397">
    <property type="protein sequence ID" value="AWL28958.1"/>
    <property type="molecule type" value="Genomic_DNA"/>
</dbReference>
<evidence type="ECO:0000313" key="3">
    <source>
        <dbReference type="EMBL" id="AWL28958.1"/>
    </source>
</evidence>
<dbReference type="KEGG" id="adv:DJ533_10470"/>
<reference evidence="3" key="1">
    <citation type="submission" date="2019-08" db="EMBL/GenBank/DDBJ databases">
        <title>The complete genome of Acinetobacter defluvii strain WCHAD010030.</title>
        <authorList>
            <person name="Hu Y."/>
            <person name="Qin J."/>
            <person name="Feng Y."/>
            <person name="Zong Z."/>
        </authorList>
    </citation>
    <scope>NUCLEOTIDE SEQUENCE</scope>
    <source>
        <strain evidence="3">WCHA30</strain>
    </source>
</reference>
<dbReference type="AlphaFoldDB" id="A0A2S2FDH5"/>
<proteinExistence type="predicted"/>
<dbReference type="InterPro" id="IPR029261">
    <property type="entry name" value="Transposase_Znf"/>
</dbReference>
<dbReference type="NCBIfam" id="NF033550">
    <property type="entry name" value="transpos_ISL3"/>
    <property type="match status" value="1"/>
</dbReference>
<evidence type="ECO:0000259" key="1">
    <source>
        <dbReference type="Pfam" id="PF01610"/>
    </source>
</evidence>
<keyword evidence="4" id="KW-1185">Reference proteome</keyword>
<organism evidence="3 4">
    <name type="scientific">Acinetobacter defluvii</name>
    <dbReference type="NCBI Taxonomy" id="1871111"/>
    <lineage>
        <taxon>Bacteria</taxon>
        <taxon>Pseudomonadati</taxon>
        <taxon>Pseudomonadota</taxon>
        <taxon>Gammaproteobacteria</taxon>
        <taxon>Moraxellales</taxon>
        <taxon>Moraxellaceae</taxon>
        <taxon>Acinetobacter</taxon>
    </lineage>
</organism>
<dbReference type="STRING" id="1871111.GCA_001704615_01159"/>
<gene>
    <name evidence="3" type="ORF">DJ533_10470</name>
</gene>
<dbReference type="Proteomes" id="UP000245977">
    <property type="component" value="Chromosome"/>
</dbReference>
<dbReference type="Pfam" id="PF14690">
    <property type="entry name" value="Zn_ribbon_ISL3"/>
    <property type="match status" value="1"/>
</dbReference>
<feature type="domain" description="Transposase IS204/IS1001/IS1096/IS1165 zinc-finger" evidence="2">
    <location>
        <begin position="31"/>
        <end position="76"/>
    </location>
</feature>
<dbReference type="InterPro" id="IPR047951">
    <property type="entry name" value="Transpos_ISL3"/>
</dbReference>
<sequence length="480" mass="55853">MTDILDLPNWAVLSVERGNELIINAEHLIQPECCLKCGSKSFYKHGPKSASYRDSPVRGSPVVINATLKRYRCRVCGGTFIQPVTGMQLDMRMTERCYEYIKSQAFDDTFTRIANNIGCDDKTVRSIAHEYIADLNRYYEPTLVGWIGIDETTIDGKLRFVVCDLTNRRPLDMLPDREYATVSNYLWKHRNDPVEGFSMDMWKAYKKAINTVFPGTPIVIDKFHVVRMANIAMDEIRKRVAKKKTSATGLDWKRKKVLLRLRAHKLDEHGKFNLDMWLDNEPDLAIAYYLKELFYTIYDQKTKDDAIEILDEWLSIVPDEMCKTKLDFKALKTAATNWRKELLAYFDHRITNGYTEALNGVAKVMNRQGRGYSYEMIRAKFLFRKMPSEEHFNYEKLGSIVAINEQVNDPSIVISARTNYANIRHLLLIKYEYRCQSCLGIFHSSELMATWLNKNKEYSVNNATLLCKQCRNRFDSTRNE</sequence>
<protein>
    <submittedName>
        <fullName evidence="3">ISL3 family transposase</fullName>
    </submittedName>
</protein>
<name>A0A2S2FDH5_9GAMM</name>
<dbReference type="PANTHER" id="PTHR33498">
    <property type="entry name" value="TRANSPOSASE FOR INSERTION SEQUENCE ELEMENT IS1557"/>
    <property type="match status" value="1"/>
</dbReference>
<dbReference type="RefSeq" id="WP_065995037.1">
    <property type="nucleotide sequence ID" value="NZ_CP029397.2"/>
</dbReference>
<accession>A0A2S2FDH5</accession>